<organism evidence="2 3">
    <name type="scientific">Lodderomyces elongisporus (strain ATCC 11503 / CBS 2605 / JCM 1781 / NBRC 1676 / NRRL YB-4239)</name>
    <name type="common">Yeast</name>
    <name type="synonym">Saccharomyces elongisporus</name>
    <dbReference type="NCBI Taxonomy" id="379508"/>
    <lineage>
        <taxon>Eukaryota</taxon>
        <taxon>Fungi</taxon>
        <taxon>Dikarya</taxon>
        <taxon>Ascomycota</taxon>
        <taxon>Saccharomycotina</taxon>
        <taxon>Pichiomycetes</taxon>
        <taxon>Debaryomycetaceae</taxon>
        <taxon>Candida/Lodderomyces clade</taxon>
        <taxon>Lodderomyces</taxon>
    </lineage>
</organism>
<evidence type="ECO:0000313" key="2">
    <source>
        <dbReference type="EMBL" id="EDK47311.1"/>
    </source>
</evidence>
<dbReference type="OrthoDB" id="6362633at2759"/>
<evidence type="ECO:0000313" key="3">
    <source>
        <dbReference type="Proteomes" id="UP000001996"/>
    </source>
</evidence>
<reference evidence="2 3" key="1">
    <citation type="journal article" date="2009" name="Nature">
        <title>Evolution of pathogenicity and sexual reproduction in eight Candida genomes.</title>
        <authorList>
            <person name="Butler G."/>
            <person name="Rasmussen M.D."/>
            <person name="Lin M.F."/>
            <person name="Santos M.A."/>
            <person name="Sakthikumar S."/>
            <person name="Munro C.A."/>
            <person name="Rheinbay E."/>
            <person name="Grabherr M."/>
            <person name="Forche A."/>
            <person name="Reedy J.L."/>
            <person name="Agrafioti I."/>
            <person name="Arnaud M.B."/>
            <person name="Bates S."/>
            <person name="Brown A.J."/>
            <person name="Brunke S."/>
            <person name="Costanzo M.C."/>
            <person name="Fitzpatrick D.A."/>
            <person name="de Groot P.W."/>
            <person name="Harris D."/>
            <person name="Hoyer L.L."/>
            <person name="Hube B."/>
            <person name="Klis F.M."/>
            <person name="Kodira C."/>
            <person name="Lennard N."/>
            <person name="Logue M.E."/>
            <person name="Martin R."/>
            <person name="Neiman A.M."/>
            <person name="Nikolaou E."/>
            <person name="Quail M.A."/>
            <person name="Quinn J."/>
            <person name="Santos M.C."/>
            <person name="Schmitzberger F.F."/>
            <person name="Sherlock G."/>
            <person name="Shah P."/>
            <person name="Silverstein K.A."/>
            <person name="Skrzypek M.S."/>
            <person name="Soll D."/>
            <person name="Staggs R."/>
            <person name="Stansfield I."/>
            <person name="Stumpf M.P."/>
            <person name="Sudbery P.E."/>
            <person name="Srikantha T."/>
            <person name="Zeng Q."/>
            <person name="Berman J."/>
            <person name="Berriman M."/>
            <person name="Heitman J."/>
            <person name="Gow N.A."/>
            <person name="Lorenz M.C."/>
            <person name="Birren B.W."/>
            <person name="Kellis M."/>
            <person name="Cuomo C.A."/>
        </authorList>
    </citation>
    <scope>NUCLEOTIDE SEQUENCE [LARGE SCALE GENOMIC DNA]</scope>
    <source>
        <strain evidence="3">ATCC 11503 / BCRC 21390 / CBS 2605 / JCM 1781 / NBRC 1676 / NRRL YB-4239</strain>
    </source>
</reference>
<dbReference type="Gene3D" id="3.40.50.300">
    <property type="entry name" value="P-loop containing nucleotide triphosphate hydrolases"/>
    <property type="match status" value="2"/>
</dbReference>
<dbReference type="GeneID" id="5230408"/>
<feature type="domain" description="Phosphoribulokinase/uridine kinase" evidence="1">
    <location>
        <begin position="50"/>
        <end position="200"/>
    </location>
</feature>
<dbReference type="Pfam" id="PF00485">
    <property type="entry name" value="PRK"/>
    <property type="match status" value="1"/>
</dbReference>
<sequence>MAQADQPKQLQIYYDQSDTLSQPNELLQLNQLVNRVRQNFTPNDSNKRYLISLAGVPGAGKTTFATAMTNILSKEVAKTLILSQDGFHLYRSELEAMPNSAEAIRRRGAPFTFNAAAFVKLVERLHDKTVELKAPSFDHKVKDPVQDDITIGTDVSIVIIEGNYVSLKDDIWNRIGELADDTWFITTPEQLVRARIIKRHLEAGITKNEQEAIERADGSDLQNAKYILENSNSTNVIIVSRET</sequence>
<dbReference type="InParanoid" id="A5E7A3"/>
<protein>
    <recommendedName>
        <fullName evidence="1">Phosphoribulokinase/uridine kinase domain-containing protein</fullName>
    </recommendedName>
</protein>
<name>A5E7A3_LODEL</name>
<accession>A5E7A3</accession>
<dbReference type="FunCoup" id="A5E7A3">
    <property type="interactions" value="4"/>
</dbReference>
<gene>
    <name evidence="2" type="ORF">LELG_05492</name>
</gene>
<dbReference type="STRING" id="379508.A5E7A3"/>
<dbReference type="HOGENOM" id="CLU_067202_0_1_1"/>
<dbReference type="VEuPathDB" id="FungiDB:LELG_05492"/>
<keyword evidence="3" id="KW-1185">Reference proteome</keyword>
<dbReference type="Proteomes" id="UP000001996">
    <property type="component" value="Unassembled WGS sequence"/>
</dbReference>
<dbReference type="SUPFAM" id="SSF52540">
    <property type="entry name" value="P-loop containing nucleoside triphosphate hydrolases"/>
    <property type="match status" value="1"/>
</dbReference>
<dbReference type="eggNOG" id="KOG2702">
    <property type="taxonomic scope" value="Eukaryota"/>
</dbReference>
<dbReference type="InterPro" id="IPR006083">
    <property type="entry name" value="PRK/URK"/>
</dbReference>
<dbReference type="OMA" id="IYAPAFH"/>
<dbReference type="PANTHER" id="PTHR10285">
    <property type="entry name" value="URIDINE KINASE"/>
    <property type="match status" value="1"/>
</dbReference>
<evidence type="ECO:0000259" key="1">
    <source>
        <dbReference type="Pfam" id="PF00485"/>
    </source>
</evidence>
<dbReference type="GO" id="GO:0016301">
    <property type="term" value="F:kinase activity"/>
    <property type="evidence" value="ECO:0007669"/>
    <property type="project" value="InterPro"/>
</dbReference>
<dbReference type="KEGG" id="lel:PVL30_005032"/>
<dbReference type="AlphaFoldDB" id="A5E7A3"/>
<proteinExistence type="predicted"/>
<dbReference type="GO" id="GO:0005524">
    <property type="term" value="F:ATP binding"/>
    <property type="evidence" value="ECO:0007669"/>
    <property type="project" value="InterPro"/>
</dbReference>
<dbReference type="InterPro" id="IPR027417">
    <property type="entry name" value="P-loop_NTPase"/>
</dbReference>
<dbReference type="EMBL" id="CH981533">
    <property type="protein sequence ID" value="EDK47311.1"/>
    <property type="molecule type" value="Genomic_DNA"/>
</dbReference>